<dbReference type="AlphaFoldDB" id="A0AAE5CCL1"/>
<feature type="domain" description="Glutamine amidotransferase" evidence="2">
    <location>
        <begin position="3"/>
        <end position="186"/>
    </location>
</feature>
<dbReference type="PRINTS" id="PR00096">
    <property type="entry name" value="GATASE"/>
</dbReference>
<organism evidence="3 4">
    <name type="scientific">Candidatus Kutchimonas denitrificans</name>
    <dbReference type="NCBI Taxonomy" id="3056748"/>
    <lineage>
        <taxon>Bacteria</taxon>
        <taxon>Pseudomonadati</taxon>
        <taxon>Gemmatimonadota</taxon>
        <taxon>Gemmatimonadia</taxon>
        <taxon>Candidatus Palauibacterales</taxon>
        <taxon>Candidatus Palauibacteraceae</taxon>
        <taxon>Candidatus Kutchimonas</taxon>
    </lineage>
</organism>
<dbReference type="EMBL" id="JAACAK010000035">
    <property type="protein sequence ID" value="NIR74324.1"/>
    <property type="molecule type" value="Genomic_DNA"/>
</dbReference>
<dbReference type="InterPro" id="IPR050472">
    <property type="entry name" value="Anth_synth/Amidotransfase"/>
</dbReference>
<proteinExistence type="predicted"/>
<dbReference type="CDD" id="cd01743">
    <property type="entry name" value="GATase1_Anthranilate_Synthase"/>
    <property type="match status" value="1"/>
</dbReference>
<dbReference type="PANTHER" id="PTHR43418:SF4">
    <property type="entry name" value="MULTIFUNCTIONAL TRYPTOPHAN BIOSYNTHESIS PROTEIN"/>
    <property type="match status" value="1"/>
</dbReference>
<dbReference type="GO" id="GO:0004049">
    <property type="term" value="F:anthranilate synthase activity"/>
    <property type="evidence" value="ECO:0007669"/>
    <property type="project" value="TreeGrafter"/>
</dbReference>
<protein>
    <submittedName>
        <fullName evidence="3">Aminodeoxychorismate/anthranilate synthase component II</fullName>
    </submittedName>
</protein>
<evidence type="ECO:0000313" key="4">
    <source>
        <dbReference type="Proteomes" id="UP000702544"/>
    </source>
</evidence>
<evidence type="ECO:0000256" key="1">
    <source>
        <dbReference type="ARBA" id="ARBA00022962"/>
    </source>
</evidence>
<dbReference type="NCBIfam" id="TIGR00566">
    <property type="entry name" value="trpG_papA"/>
    <property type="match status" value="1"/>
</dbReference>
<dbReference type="InterPro" id="IPR017926">
    <property type="entry name" value="GATASE"/>
</dbReference>
<gene>
    <name evidence="3" type="ORF">GWO12_04325</name>
</gene>
<dbReference type="PROSITE" id="PS51273">
    <property type="entry name" value="GATASE_TYPE_1"/>
    <property type="match status" value="1"/>
</dbReference>
<dbReference type="PRINTS" id="PR00097">
    <property type="entry name" value="ANTSNTHASEII"/>
</dbReference>
<evidence type="ECO:0000313" key="3">
    <source>
        <dbReference type="EMBL" id="NIR74324.1"/>
    </source>
</evidence>
<sequence>MILVIDNYDSFTYNLVQMLGALGAQVEVYRNDAIDADGVAAREPAGVVISPGPCRPEDAPGAMEIVQRMAPVCPTLGVCLGHQAIATVFGARVERAPAPMHGKTSRVEHDSQGVFINVINPLEVGRYHSLAVIEETLPPELVVTARSDDGVVMGLRHREYPLEGVQFHPESILTPEGETMLGNFLRMATHPTAGWRSAVRG</sequence>
<accession>A0AAE5CCL1</accession>
<dbReference type="InterPro" id="IPR029062">
    <property type="entry name" value="Class_I_gatase-like"/>
</dbReference>
<dbReference type="FunFam" id="3.40.50.880:FF:000003">
    <property type="entry name" value="Anthranilate synthase component II"/>
    <property type="match status" value="1"/>
</dbReference>
<dbReference type="PRINTS" id="PR00099">
    <property type="entry name" value="CPSGATASE"/>
</dbReference>
<dbReference type="SUPFAM" id="SSF52317">
    <property type="entry name" value="Class I glutamine amidotransferase-like"/>
    <property type="match status" value="1"/>
</dbReference>
<dbReference type="PANTHER" id="PTHR43418">
    <property type="entry name" value="MULTIFUNCTIONAL TRYPTOPHAN BIOSYNTHESIS PROTEIN-RELATED"/>
    <property type="match status" value="1"/>
</dbReference>
<evidence type="ECO:0000259" key="2">
    <source>
        <dbReference type="Pfam" id="PF00117"/>
    </source>
</evidence>
<name>A0AAE5CCL1_9BACT</name>
<keyword evidence="1" id="KW-0315">Glutamine amidotransferase</keyword>
<dbReference type="GO" id="GO:0000162">
    <property type="term" value="P:L-tryptophan biosynthetic process"/>
    <property type="evidence" value="ECO:0007669"/>
    <property type="project" value="TreeGrafter"/>
</dbReference>
<dbReference type="Pfam" id="PF00117">
    <property type="entry name" value="GATase"/>
    <property type="match status" value="1"/>
</dbReference>
<dbReference type="InterPro" id="IPR006221">
    <property type="entry name" value="TrpG/PapA_dom"/>
</dbReference>
<comment type="caution">
    <text evidence="3">The sequence shown here is derived from an EMBL/GenBank/DDBJ whole genome shotgun (WGS) entry which is preliminary data.</text>
</comment>
<dbReference type="GO" id="GO:0005829">
    <property type="term" value="C:cytosol"/>
    <property type="evidence" value="ECO:0007669"/>
    <property type="project" value="TreeGrafter"/>
</dbReference>
<dbReference type="Proteomes" id="UP000702544">
    <property type="component" value="Unassembled WGS sequence"/>
</dbReference>
<reference evidence="3 4" key="1">
    <citation type="submission" date="2020-01" db="EMBL/GenBank/DDBJ databases">
        <title>Genomes assembled from Gulf of Kutch pelagic sediment metagenomes.</title>
        <authorList>
            <person name="Chandrashekar M."/>
            <person name="Mahajan M.S."/>
            <person name="Dave K.J."/>
            <person name="Vatsa P."/>
            <person name="Nathani N.M."/>
        </authorList>
    </citation>
    <scope>NUCLEOTIDE SEQUENCE [LARGE SCALE GENOMIC DNA]</scope>
    <source>
        <strain evidence="3">KS3-K002</strain>
    </source>
</reference>
<dbReference type="Gene3D" id="3.40.50.880">
    <property type="match status" value="1"/>
</dbReference>